<comment type="caution">
    <text evidence="1">The sequence shown here is derived from an EMBL/GenBank/DDBJ whole genome shotgun (WGS) entry which is preliminary data.</text>
</comment>
<evidence type="ECO:0000313" key="1">
    <source>
        <dbReference type="EMBL" id="MBC5844391.1"/>
    </source>
</evidence>
<reference evidence="1 2" key="1">
    <citation type="submission" date="2020-08" db="EMBL/GenBank/DDBJ databases">
        <title>Description of novel Flavobacterium F-392 isolate.</title>
        <authorList>
            <person name="Saticioglu I.B."/>
            <person name="Duman M."/>
            <person name="Altun S."/>
        </authorList>
    </citation>
    <scope>NUCLEOTIDE SEQUENCE [LARGE SCALE GENOMIC DNA]</scope>
    <source>
        <strain evidence="1 2">F-392</strain>
    </source>
</reference>
<feature type="non-terminal residue" evidence="1">
    <location>
        <position position="60"/>
    </location>
</feature>
<gene>
    <name evidence="1" type="ORF">H8R25_08070</name>
</gene>
<organism evidence="1 2">
    <name type="scientific">Flavobacterium muglaense</name>
    <dbReference type="NCBI Taxonomy" id="2764716"/>
    <lineage>
        <taxon>Bacteria</taxon>
        <taxon>Pseudomonadati</taxon>
        <taxon>Bacteroidota</taxon>
        <taxon>Flavobacteriia</taxon>
        <taxon>Flavobacteriales</taxon>
        <taxon>Flavobacteriaceae</taxon>
        <taxon>Flavobacterium</taxon>
    </lineage>
</organism>
<proteinExistence type="predicted"/>
<evidence type="ECO:0000313" key="2">
    <source>
        <dbReference type="Proteomes" id="UP000641454"/>
    </source>
</evidence>
<name>A0A923SFA5_9FLAO</name>
<dbReference type="Proteomes" id="UP000641454">
    <property type="component" value="Unassembled WGS sequence"/>
</dbReference>
<dbReference type="AlphaFoldDB" id="A0A923SFA5"/>
<dbReference type="EMBL" id="JACRUL010000014">
    <property type="protein sequence ID" value="MBC5844391.1"/>
    <property type="molecule type" value="Genomic_DNA"/>
</dbReference>
<accession>A0A923SFA5</accession>
<dbReference type="RefSeq" id="WP_187018058.1">
    <property type="nucleotide sequence ID" value="NZ_JACRUK010000083.1"/>
</dbReference>
<keyword evidence="2" id="KW-1185">Reference proteome</keyword>
<protein>
    <submittedName>
        <fullName evidence="1">Uncharacterized protein</fullName>
    </submittedName>
</protein>
<sequence>MYPDDNTTTALFTGKILMQNLNGSFVNGYKVKEGIIIAQYVKKNQNNSITSKDIIIDGVS</sequence>